<dbReference type="NCBIfam" id="NF047352">
    <property type="entry name" value="P_loop_sacsin"/>
    <property type="match status" value="1"/>
</dbReference>
<evidence type="ECO:0000313" key="2">
    <source>
        <dbReference type="EMBL" id="AZP11203.1"/>
    </source>
</evidence>
<reference evidence="2 3" key="1">
    <citation type="journal article" date="2011" name="Int. J. Syst. Evol. Microbiol.">
        <title>Description of Undibacterium oligocarboniphilum sp. nov., isolated from purified water, and Undibacterium pigrum strain CCUG 49012 as the type strain of Undibacterium parvum sp. nov., and emended descriptions of the genus Undibacterium and the species Undibacterium pigrum.</title>
        <authorList>
            <person name="Eder W."/>
            <person name="Wanner G."/>
            <person name="Ludwig W."/>
            <person name="Busse H.J."/>
            <person name="Ziemke-Kageler F."/>
            <person name="Lang E."/>
        </authorList>
    </citation>
    <scope>NUCLEOTIDE SEQUENCE [LARGE SCALE GENOMIC DNA]</scope>
    <source>
        <strain evidence="2 3">DSM 23061</strain>
    </source>
</reference>
<dbReference type="OrthoDB" id="8708422at2"/>
<dbReference type="SUPFAM" id="SSF55874">
    <property type="entry name" value="ATPase domain of HSP90 chaperone/DNA topoisomerase II/histidine kinase"/>
    <property type="match status" value="1"/>
</dbReference>
<evidence type="ECO:0000313" key="3">
    <source>
        <dbReference type="Proteomes" id="UP000275663"/>
    </source>
</evidence>
<dbReference type="InterPro" id="IPR052957">
    <property type="entry name" value="Auxin_embryo_med"/>
</dbReference>
<keyword evidence="2" id="KW-0547">Nucleotide-binding</keyword>
<proteinExistence type="predicted"/>
<keyword evidence="3" id="KW-1185">Reference proteome</keyword>
<protein>
    <submittedName>
        <fullName evidence="2">ATP-binding protein</fullName>
    </submittedName>
</protein>
<organism evidence="2 3">
    <name type="scientific">Undibacterium parvum</name>
    <dbReference type="NCBI Taxonomy" id="401471"/>
    <lineage>
        <taxon>Bacteria</taxon>
        <taxon>Pseudomonadati</taxon>
        <taxon>Pseudomonadota</taxon>
        <taxon>Betaproteobacteria</taxon>
        <taxon>Burkholderiales</taxon>
        <taxon>Oxalobacteraceae</taxon>
        <taxon>Undibacterium</taxon>
    </lineage>
</organism>
<dbReference type="PANTHER" id="PTHR32387">
    <property type="entry name" value="WU:FJ29H11"/>
    <property type="match status" value="1"/>
</dbReference>
<dbReference type="Proteomes" id="UP000275663">
    <property type="component" value="Chromosome"/>
</dbReference>
<dbReference type="GO" id="GO:0005524">
    <property type="term" value="F:ATP binding"/>
    <property type="evidence" value="ECO:0007669"/>
    <property type="project" value="UniProtKB-KW"/>
</dbReference>
<dbReference type="RefSeq" id="WP_126126601.1">
    <property type="nucleotide sequence ID" value="NZ_CP034464.1"/>
</dbReference>
<sequence>MSQQKLSSVTTIFDEETISPSLDLMLVNAREWSEWLKQQQSVALQVYKIKPAQLIADQRREQGISRDYKGREILELLQNAADAAKKCDQRGDIRVELNPEGLIVANTGLGFTTGGVKSLQTADLSPKRGKKNQFIGSKGLGFRSVLNWSRQPIILSGSLQIAFSSRYAQELVERLRRQFSSVQEELAKHPAEDSVPLLPFPIDLNSDEHHGFDENSGIFGRCQALRAEGYETIIGMPFDRAHSYENAINQLKLLRPEFLLFSDSIASLSISVVANNKADSWEKLWRSDVISQSLITLIEVDCETEAESCSRWQLFTQIDEIPEEYLRDHDDPDSYHLVVALPEQGLAEPANLYSFFPTEIPLPLHALCHATLELTQNRKHLQEGEANEFVLERLALFLAMIFEQQTEMSCDSYRALDLLAPASLLQNYQTDIKTLQNALINAIKTKNVFPVLSGERLKATETTSFQVGGNSMRWLPEKIFPAIVIARNNSDKQLFDLLGVKSLDGKQFVSLLRAAGEISLEERAAVALGVINQGLGQEYCYKGLLIDSQGNELCEDDSVYLPGGSLGNALEFPTWAKIKILNEQLWEVLRGNKVRDSAKALSVFDVHEYALGNLIAGLVSSANAALLVHDENQTRSELLQSLFALYNLYQNNEDRPEFPKRLNVFLLNHNSKWRSTKELYYGFGYSATGNIVSQLYQSAPEKLTAEPLEYEKLGIKGNSRTPFLAWLGVSEWPNIMEIKTIEPAFLTFAKPRLKYPAAFIENTSHIFNSADELPRNCTFQSVKSLDGLDVILSSESDAILAWLASDPRTLSWLKPMPEHGTLGFLPSGCWNQRNYKGELPSYIFWKIKHSSWLSSIAGKPLAPVDCMVNDAAVAGLFPTPILPSKETILNLGLSHSLMKHALLAAGVRESIDDLDSEEIYSLMLELPAKDPSGNLAKKLYNWLIKTVDFKPDEGGKNYKTFTEKGSIFAKQGDVQEYFPVAETYHVDVEGFPQELLKSLPVASFLKKRGAGKVRRIFRVNVLDKEAVNEKVTHYNVAACSEQANKHFQTAKRYIEIYRHSQVAKAPGRAVFESLQLVVCNHVKSEITFRQQTLDNELPPWTYSIQADQLYVCCNPLYSDEPNNPLLANTIGDAIASIFELNDGNSFSNIYRCDEKNRTELLRKMLGDQLDDDLDAMLLALREQAVGQLLPEPLVTMGPVPKISLTVTTTPPSATPLAQTIVTESEPPVQNWNVPSTIGVESVEHVPESPGTRVRIRVSGGGSGSGSSAGRIAPTSDGKAGENLTMLFEQQQGRFPLYIGHITGYDTIAADVLSFRSADDLALFESGEDQNAVLVERVIEAKEKWAGGSVNLTVNEVNTAAQWKNKYYIYRFMPIKATTSEYELKVLCNPLSQLDAVTSSIEISLDIAATSQKFRVYGKINQTESI</sequence>
<dbReference type="EMBL" id="CP034464">
    <property type="protein sequence ID" value="AZP11203.1"/>
    <property type="molecule type" value="Genomic_DNA"/>
</dbReference>
<dbReference type="Gene3D" id="3.30.565.10">
    <property type="entry name" value="Histidine kinase-like ATPase, C-terminal domain"/>
    <property type="match status" value="1"/>
</dbReference>
<feature type="region of interest" description="Disordered" evidence="1">
    <location>
        <begin position="1258"/>
        <end position="1277"/>
    </location>
</feature>
<dbReference type="KEGG" id="upv:EJN92_03790"/>
<name>A0A3Q9BNY0_9BURK</name>
<dbReference type="InterPro" id="IPR036890">
    <property type="entry name" value="HATPase_C_sf"/>
</dbReference>
<dbReference type="PANTHER" id="PTHR32387:SF0">
    <property type="entry name" value="PROTEIN NO VEIN"/>
    <property type="match status" value="1"/>
</dbReference>
<accession>A0A3Q9BNY0</accession>
<gene>
    <name evidence="2" type="ORF">EJN92_03790</name>
</gene>
<keyword evidence="2" id="KW-0067">ATP-binding</keyword>
<evidence type="ECO:0000256" key="1">
    <source>
        <dbReference type="SAM" id="MobiDB-lite"/>
    </source>
</evidence>